<proteinExistence type="predicted"/>
<evidence type="ECO:0000259" key="2">
    <source>
        <dbReference type="Pfam" id="PF14344"/>
    </source>
</evidence>
<dbReference type="RefSeq" id="WP_390221492.1">
    <property type="nucleotide sequence ID" value="NZ_JBHTAA010000001.1"/>
</dbReference>
<feature type="domain" description="DUF4397" evidence="2">
    <location>
        <begin position="199"/>
        <end position="261"/>
    </location>
</feature>
<feature type="domain" description="DUF4397" evidence="2">
    <location>
        <begin position="130"/>
        <end position="197"/>
    </location>
</feature>
<dbReference type="AlphaFoldDB" id="A0ABD5ZAE5"/>
<sequence length="302" mass="31837">MSQLSRRTILKTIGGGSLLLAGGVNVAGAQMGDQEETALFRVGHFSPDTPVVNVLIDDEPFPELQGVPYGALSQYFVVPADTYNVKVVLAGEMIEGETPTDNETSTDTGTTATETETMGNESETGTTETTTEVDEDLVAIDEDLTLDAGSAYTIVAADELDNISAVVLEDDEEPASDSQAKVRFGHFSSDAPAVDITRANGDDLVSNLEFGEVSSYEVLDAGVYSIDIDDAQTQEVVAGLSDVELEGDQVYSVFVIGYVAPQGPELPGLSVLNSNDTLAQRMAREETTTETPSGNETTTTAG</sequence>
<feature type="region of interest" description="Disordered" evidence="1">
    <location>
        <begin position="96"/>
        <end position="130"/>
    </location>
</feature>
<dbReference type="Proteomes" id="UP001596481">
    <property type="component" value="Unassembled WGS sequence"/>
</dbReference>
<reference evidence="3 4" key="1">
    <citation type="journal article" date="2019" name="Int. J. Syst. Evol. Microbiol.">
        <title>The Global Catalogue of Microorganisms (GCM) 10K type strain sequencing project: providing services to taxonomists for standard genome sequencing and annotation.</title>
        <authorList>
            <consortium name="The Broad Institute Genomics Platform"/>
            <consortium name="The Broad Institute Genome Sequencing Center for Infectious Disease"/>
            <person name="Wu L."/>
            <person name="Ma J."/>
        </authorList>
    </citation>
    <scope>NUCLEOTIDE SEQUENCE [LARGE SCALE GENOMIC DNA]</scope>
    <source>
        <strain evidence="3 4">DSM 29988</strain>
    </source>
</reference>
<feature type="domain" description="DUF4397" evidence="2">
    <location>
        <begin position="39"/>
        <end position="108"/>
    </location>
</feature>
<feature type="compositionally biased region" description="Low complexity" evidence="1">
    <location>
        <begin position="101"/>
        <end position="130"/>
    </location>
</feature>
<organism evidence="3 4">
    <name type="scientific">Haloferax namakaokahaiae</name>
    <dbReference type="NCBI Taxonomy" id="1748331"/>
    <lineage>
        <taxon>Archaea</taxon>
        <taxon>Methanobacteriati</taxon>
        <taxon>Methanobacteriota</taxon>
        <taxon>Stenosarchaea group</taxon>
        <taxon>Halobacteria</taxon>
        <taxon>Halobacteriales</taxon>
        <taxon>Haloferacaceae</taxon>
        <taxon>Haloferax</taxon>
    </lineage>
</organism>
<dbReference type="PROSITE" id="PS51318">
    <property type="entry name" value="TAT"/>
    <property type="match status" value="1"/>
</dbReference>
<protein>
    <submittedName>
        <fullName evidence="3">DUF4397 domain-containing protein</fullName>
    </submittedName>
</protein>
<comment type="caution">
    <text evidence="3">The sequence shown here is derived from an EMBL/GenBank/DDBJ whole genome shotgun (WGS) entry which is preliminary data.</text>
</comment>
<name>A0ABD5ZAE5_9EURY</name>
<dbReference type="EMBL" id="JBHTAA010000001">
    <property type="protein sequence ID" value="MFC7202191.1"/>
    <property type="molecule type" value="Genomic_DNA"/>
</dbReference>
<dbReference type="InterPro" id="IPR006311">
    <property type="entry name" value="TAT_signal"/>
</dbReference>
<keyword evidence="4" id="KW-1185">Reference proteome</keyword>
<dbReference type="InterPro" id="IPR025510">
    <property type="entry name" value="DUF4397"/>
</dbReference>
<evidence type="ECO:0000256" key="1">
    <source>
        <dbReference type="SAM" id="MobiDB-lite"/>
    </source>
</evidence>
<accession>A0ABD5ZAE5</accession>
<gene>
    <name evidence="3" type="ORF">ACFQJC_01585</name>
</gene>
<evidence type="ECO:0000313" key="3">
    <source>
        <dbReference type="EMBL" id="MFC7202191.1"/>
    </source>
</evidence>
<dbReference type="Pfam" id="PF14344">
    <property type="entry name" value="DUF4397"/>
    <property type="match status" value="3"/>
</dbReference>
<evidence type="ECO:0000313" key="4">
    <source>
        <dbReference type="Proteomes" id="UP001596481"/>
    </source>
</evidence>